<evidence type="ECO:0000313" key="2">
    <source>
        <dbReference type="Proteomes" id="UP001162156"/>
    </source>
</evidence>
<evidence type="ECO:0000313" key="1">
    <source>
        <dbReference type="EMBL" id="KAJ8948796.1"/>
    </source>
</evidence>
<comment type="caution">
    <text evidence="1">The sequence shown here is derived from an EMBL/GenBank/DDBJ whole genome shotgun (WGS) entry which is preliminary data.</text>
</comment>
<sequence length="186" mass="21199">MTHESHAIHDEITTTADAIANINNINIWEARREVLAAKNNTSAPPQISRGGALVKRLLRGTGPAPNTGPFSIFISDTDVDKLHTSSIKHAVKRIMGIRSFMTKREFEFQAKNLYKCCLKGVRDMHELHERRIIGMAIIDDMILRVDPNYITVRHVIHLIWSIMSCIHHFQLRLRTGTGGIVHYTRR</sequence>
<dbReference type="AlphaFoldDB" id="A0AAV8YD62"/>
<reference evidence="1" key="1">
    <citation type="journal article" date="2023" name="Insect Mol. Biol.">
        <title>Genome sequencing provides insights into the evolution of gene families encoding plant cell wall-degrading enzymes in longhorned beetles.</title>
        <authorList>
            <person name="Shin N.R."/>
            <person name="Okamura Y."/>
            <person name="Kirsch R."/>
            <person name="Pauchet Y."/>
        </authorList>
    </citation>
    <scope>NUCLEOTIDE SEQUENCE</scope>
    <source>
        <strain evidence="1">RBIC_L_NR</strain>
    </source>
</reference>
<proteinExistence type="predicted"/>
<organism evidence="1 2">
    <name type="scientific">Rhamnusium bicolor</name>
    <dbReference type="NCBI Taxonomy" id="1586634"/>
    <lineage>
        <taxon>Eukaryota</taxon>
        <taxon>Metazoa</taxon>
        <taxon>Ecdysozoa</taxon>
        <taxon>Arthropoda</taxon>
        <taxon>Hexapoda</taxon>
        <taxon>Insecta</taxon>
        <taxon>Pterygota</taxon>
        <taxon>Neoptera</taxon>
        <taxon>Endopterygota</taxon>
        <taxon>Coleoptera</taxon>
        <taxon>Polyphaga</taxon>
        <taxon>Cucujiformia</taxon>
        <taxon>Chrysomeloidea</taxon>
        <taxon>Cerambycidae</taxon>
        <taxon>Lepturinae</taxon>
        <taxon>Rhagiini</taxon>
        <taxon>Rhamnusium</taxon>
    </lineage>
</organism>
<dbReference type="Proteomes" id="UP001162156">
    <property type="component" value="Unassembled WGS sequence"/>
</dbReference>
<dbReference type="EMBL" id="JANEYF010002274">
    <property type="protein sequence ID" value="KAJ8948796.1"/>
    <property type="molecule type" value="Genomic_DNA"/>
</dbReference>
<keyword evidence="2" id="KW-1185">Reference proteome</keyword>
<gene>
    <name evidence="1" type="ORF">NQ314_008354</name>
</gene>
<accession>A0AAV8YD62</accession>
<protein>
    <submittedName>
        <fullName evidence="1">Uncharacterized protein</fullName>
    </submittedName>
</protein>
<name>A0AAV8YD62_9CUCU</name>